<dbReference type="EMBL" id="GL376624">
    <property type="status" value="NOT_ANNOTATED_CDS"/>
    <property type="molecule type" value="Genomic_DNA"/>
</dbReference>
<dbReference type="EnsemblProtists" id="PYU1_T009802">
    <property type="protein sequence ID" value="PYU1_T009802"/>
    <property type="gene ID" value="PYU1_G009784"/>
</dbReference>
<accession>K3WXV4</accession>
<sequence length="203" mass="22655">MEAADIEDMPERVAGGRSIPVPYEFSTAKPPASKLEDIIVAGGLDGRVYAIDAWTGKMLWTFDSGGPMVDSSNCGISPPQQQPQQHERDSSHRDFRPEPWRTTTVNVDGDLDTIQDKDELSIIEKRRQSTEMAAMTAAVMAELVPSYDGRLYHLSKSRIKELEMTMVDIINANGPAQMAKVSRILSFLEKNGPRYLHSMRRMG</sequence>
<feature type="compositionally biased region" description="Basic and acidic residues" evidence="1">
    <location>
        <begin position="85"/>
        <end position="99"/>
    </location>
</feature>
<keyword evidence="3" id="KW-1185">Reference proteome</keyword>
<protein>
    <submittedName>
        <fullName evidence="2">Uncharacterized protein</fullName>
    </submittedName>
</protein>
<dbReference type="InterPro" id="IPR018391">
    <property type="entry name" value="PQQ_b-propeller_rpt"/>
</dbReference>
<dbReference type="SUPFAM" id="SSF50998">
    <property type="entry name" value="Quinoprotein alcohol dehydrogenase-like"/>
    <property type="match status" value="1"/>
</dbReference>
<evidence type="ECO:0000256" key="1">
    <source>
        <dbReference type="SAM" id="MobiDB-lite"/>
    </source>
</evidence>
<dbReference type="HOGENOM" id="CLU_1351290_0_0_1"/>
<dbReference type="SMART" id="SM00564">
    <property type="entry name" value="PQQ"/>
    <property type="match status" value="1"/>
</dbReference>
<reference evidence="3" key="2">
    <citation type="submission" date="2010-04" db="EMBL/GenBank/DDBJ databases">
        <authorList>
            <person name="Buell R."/>
            <person name="Hamilton J."/>
            <person name="Hostetler J."/>
        </authorList>
    </citation>
    <scope>NUCLEOTIDE SEQUENCE [LARGE SCALE GENOMIC DNA]</scope>
    <source>
        <strain evidence="3">DAOM:BR144</strain>
    </source>
</reference>
<dbReference type="eggNOG" id="KOG1035">
    <property type="taxonomic scope" value="Eukaryota"/>
</dbReference>
<reference evidence="3" key="1">
    <citation type="journal article" date="2010" name="Genome Biol.">
        <title>Genome sequence of the necrotrophic plant pathogen Pythium ultimum reveals original pathogenicity mechanisms and effector repertoire.</title>
        <authorList>
            <person name="Levesque C.A."/>
            <person name="Brouwer H."/>
            <person name="Cano L."/>
            <person name="Hamilton J.P."/>
            <person name="Holt C."/>
            <person name="Huitema E."/>
            <person name="Raffaele S."/>
            <person name="Robideau G.P."/>
            <person name="Thines M."/>
            <person name="Win J."/>
            <person name="Zerillo M.M."/>
            <person name="Beakes G.W."/>
            <person name="Boore J.L."/>
            <person name="Busam D."/>
            <person name="Dumas B."/>
            <person name="Ferriera S."/>
            <person name="Fuerstenberg S.I."/>
            <person name="Gachon C.M."/>
            <person name="Gaulin E."/>
            <person name="Govers F."/>
            <person name="Grenville-Briggs L."/>
            <person name="Horner N."/>
            <person name="Hostetler J."/>
            <person name="Jiang R.H."/>
            <person name="Johnson J."/>
            <person name="Krajaejun T."/>
            <person name="Lin H."/>
            <person name="Meijer H.J."/>
            <person name="Moore B."/>
            <person name="Morris P."/>
            <person name="Phuntmart V."/>
            <person name="Puiu D."/>
            <person name="Shetty J."/>
            <person name="Stajich J.E."/>
            <person name="Tripathy S."/>
            <person name="Wawra S."/>
            <person name="van West P."/>
            <person name="Whitty B.R."/>
            <person name="Coutinho P.M."/>
            <person name="Henrissat B."/>
            <person name="Martin F."/>
            <person name="Thomas P.D."/>
            <person name="Tyler B.M."/>
            <person name="De Vries R.P."/>
            <person name="Kamoun S."/>
            <person name="Yandell M."/>
            <person name="Tisserat N."/>
            <person name="Buell C.R."/>
        </authorList>
    </citation>
    <scope>NUCLEOTIDE SEQUENCE</scope>
    <source>
        <strain evidence="3">DAOM:BR144</strain>
    </source>
</reference>
<dbReference type="InterPro" id="IPR011047">
    <property type="entry name" value="Quinoprotein_ADH-like_sf"/>
</dbReference>
<proteinExistence type="predicted"/>
<dbReference type="Proteomes" id="UP000019132">
    <property type="component" value="Unassembled WGS sequence"/>
</dbReference>
<feature type="compositionally biased region" description="Polar residues" evidence="1">
    <location>
        <begin position="70"/>
        <end position="84"/>
    </location>
</feature>
<dbReference type="Gene3D" id="2.130.10.10">
    <property type="entry name" value="YVTN repeat-like/Quinoprotein amine dehydrogenase"/>
    <property type="match status" value="1"/>
</dbReference>
<evidence type="ECO:0000313" key="3">
    <source>
        <dbReference type="Proteomes" id="UP000019132"/>
    </source>
</evidence>
<feature type="region of interest" description="Disordered" evidence="1">
    <location>
        <begin position="70"/>
        <end position="101"/>
    </location>
</feature>
<dbReference type="AlphaFoldDB" id="K3WXV4"/>
<dbReference type="InParanoid" id="K3WXV4"/>
<evidence type="ECO:0000313" key="2">
    <source>
        <dbReference type="EnsemblProtists" id="PYU1_T009802"/>
    </source>
</evidence>
<name>K3WXV4_GLOUD</name>
<dbReference type="VEuPathDB" id="FungiDB:PYU1_G009784"/>
<dbReference type="InterPro" id="IPR015943">
    <property type="entry name" value="WD40/YVTN_repeat-like_dom_sf"/>
</dbReference>
<reference evidence="2" key="3">
    <citation type="submission" date="2015-02" db="UniProtKB">
        <authorList>
            <consortium name="EnsemblProtists"/>
        </authorList>
    </citation>
    <scope>IDENTIFICATION</scope>
    <source>
        <strain evidence="2">DAOM BR144</strain>
    </source>
</reference>
<organism evidence="2 3">
    <name type="scientific">Globisporangium ultimum (strain ATCC 200006 / CBS 805.95 / DAOM BR144)</name>
    <name type="common">Pythium ultimum</name>
    <dbReference type="NCBI Taxonomy" id="431595"/>
    <lineage>
        <taxon>Eukaryota</taxon>
        <taxon>Sar</taxon>
        <taxon>Stramenopiles</taxon>
        <taxon>Oomycota</taxon>
        <taxon>Peronosporomycetes</taxon>
        <taxon>Pythiales</taxon>
        <taxon>Pythiaceae</taxon>
        <taxon>Globisporangium</taxon>
    </lineage>
</organism>